<evidence type="ECO:0000313" key="13">
    <source>
        <dbReference type="EMBL" id="TVO64698.1"/>
    </source>
</evidence>
<feature type="binding site" evidence="11">
    <location>
        <position position="15"/>
    </location>
    <ligand>
        <name>substrate</name>
    </ligand>
</feature>
<dbReference type="GO" id="GO:0036424">
    <property type="term" value="F:L-phosphoserine phosphatase activity"/>
    <property type="evidence" value="ECO:0007669"/>
    <property type="project" value="TreeGrafter"/>
</dbReference>
<dbReference type="InterPro" id="IPR023214">
    <property type="entry name" value="HAD_sf"/>
</dbReference>
<evidence type="ECO:0000256" key="8">
    <source>
        <dbReference type="ARBA" id="ARBA00048138"/>
    </source>
</evidence>
<feature type="binding site" evidence="12">
    <location>
        <position position="9"/>
    </location>
    <ligand>
        <name>Mg(2+)</name>
        <dbReference type="ChEBI" id="CHEBI:18420"/>
    </ligand>
</feature>
<comment type="cofactor">
    <cofactor evidence="12">
        <name>Mg(2+)</name>
        <dbReference type="ChEBI" id="CHEBI:18420"/>
    </cofactor>
    <text evidence="12">Binds 1 Mg(2+) ion per subunit.</text>
</comment>
<comment type="pathway">
    <text evidence="1">Amino-acid biosynthesis; L-serine biosynthesis; L-serine from 3-phospho-D-glycerate: step 3/3.</text>
</comment>
<dbReference type="InterPro" id="IPR036412">
    <property type="entry name" value="HAD-like_sf"/>
</dbReference>
<feature type="binding site" evidence="11">
    <location>
        <position position="46"/>
    </location>
    <ligand>
        <name>substrate</name>
    </ligand>
</feature>
<feature type="binding site" evidence="11">
    <location>
        <begin position="90"/>
        <end position="91"/>
    </location>
    <ligand>
        <name>substrate</name>
    </ligand>
</feature>
<feature type="binding site" evidence="12">
    <location>
        <position position="152"/>
    </location>
    <ligand>
        <name>Mg(2+)</name>
        <dbReference type="ChEBI" id="CHEBI:18420"/>
    </ligand>
</feature>
<dbReference type="AlphaFoldDB" id="A0A557RHS4"/>
<reference evidence="13 14" key="1">
    <citation type="submission" date="2019-07" db="EMBL/GenBank/DDBJ databases">
        <title>Reclasification of Spiribacter aquaticus.</title>
        <authorList>
            <person name="Leon M.J."/>
            <person name="Sanchez-Porro C."/>
            <person name="Ventosa A."/>
        </authorList>
    </citation>
    <scope>NUCLEOTIDE SEQUENCE [LARGE SCALE GENOMIC DNA]</scope>
    <source>
        <strain evidence="13 14">SP30</strain>
    </source>
</reference>
<feature type="binding site" evidence="12">
    <location>
        <position position="7"/>
    </location>
    <ligand>
        <name>Mg(2+)</name>
        <dbReference type="ChEBI" id="CHEBI:18420"/>
    </ligand>
</feature>
<evidence type="ECO:0000256" key="7">
    <source>
        <dbReference type="ARBA" id="ARBA00023299"/>
    </source>
</evidence>
<organism evidence="13 14">
    <name type="scientific">Spiribacter aquaticus</name>
    <dbReference type="NCBI Taxonomy" id="1935996"/>
    <lineage>
        <taxon>Bacteria</taxon>
        <taxon>Pseudomonadati</taxon>
        <taxon>Pseudomonadota</taxon>
        <taxon>Gammaproteobacteria</taxon>
        <taxon>Chromatiales</taxon>
        <taxon>Ectothiorhodospiraceae</taxon>
        <taxon>Spiribacter</taxon>
    </lineage>
</organism>
<evidence type="ECO:0000256" key="4">
    <source>
        <dbReference type="ARBA" id="ARBA00022723"/>
    </source>
</evidence>
<keyword evidence="14" id="KW-1185">Reference proteome</keyword>
<dbReference type="Pfam" id="PF00702">
    <property type="entry name" value="Hydrolase"/>
    <property type="match status" value="1"/>
</dbReference>
<evidence type="ECO:0000256" key="6">
    <source>
        <dbReference type="ARBA" id="ARBA00022842"/>
    </source>
</evidence>
<feature type="binding site" evidence="11">
    <location>
        <position position="155"/>
    </location>
    <ligand>
        <name>substrate</name>
    </ligand>
</feature>
<feature type="active site" description="Proton donor" evidence="10">
    <location>
        <position position="9"/>
    </location>
</feature>
<evidence type="ECO:0000256" key="9">
    <source>
        <dbReference type="ARBA" id="ARBA00048523"/>
    </source>
</evidence>
<evidence type="ECO:0000256" key="2">
    <source>
        <dbReference type="ARBA" id="ARBA00012640"/>
    </source>
</evidence>
<dbReference type="EC" id="3.1.3.3" evidence="2"/>
<keyword evidence="5" id="KW-0378">Hydrolase</keyword>
<keyword evidence="13" id="KW-0808">Transferase</keyword>
<comment type="catalytic activity">
    <reaction evidence="9">
        <text>O-phospho-D-serine + H2O = D-serine + phosphate</text>
        <dbReference type="Rhea" id="RHEA:24873"/>
        <dbReference type="ChEBI" id="CHEBI:15377"/>
        <dbReference type="ChEBI" id="CHEBI:35247"/>
        <dbReference type="ChEBI" id="CHEBI:43474"/>
        <dbReference type="ChEBI" id="CHEBI:58680"/>
        <dbReference type="EC" id="3.1.3.3"/>
    </reaction>
</comment>
<dbReference type="GO" id="GO:0005737">
    <property type="term" value="C:cytoplasm"/>
    <property type="evidence" value="ECO:0007669"/>
    <property type="project" value="TreeGrafter"/>
</dbReference>
<dbReference type="EMBL" id="VMKP01000003">
    <property type="protein sequence ID" value="TVO64698.1"/>
    <property type="molecule type" value="Genomic_DNA"/>
</dbReference>
<evidence type="ECO:0000313" key="14">
    <source>
        <dbReference type="Proteomes" id="UP000316688"/>
    </source>
</evidence>
<dbReference type="Gene3D" id="3.40.50.1000">
    <property type="entry name" value="HAD superfamily/HAD-like"/>
    <property type="match status" value="1"/>
</dbReference>
<dbReference type="PANTHER" id="PTHR43344:SF2">
    <property type="entry name" value="PHOSPHOSERINE PHOSPHATASE"/>
    <property type="match status" value="1"/>
</dbReference>
<keyword evidence="6" id="KW-0460">Magnesium</keyword>
<dbReference type="Gene3D" id="3.90.1470.10">
    <property type="entry name" value="thrh gene product, domain 2"/>
    <property type="match status" value="1"/>
</dbReference>
<comment type="caution">
    <text evidence="13">The sequence shown here is derived from an EMBL/GenBank/DDBJ whole genome shotgun (WGS) entry which is preliminary data.</text>
</comment>
<dbReference type="NCBIfam" id="TIGR02137">
    <property type="entry name" value="HSK-PSP"/>
    <property type="match status" value="1"/>
</dbReference>
<evidence type="ECO:0000256" key="10">
    <source>
        <dbReference type="PIRSR" id="PIRSR611863-1"/>
    </source>
</evidence>
<dbReference type="InterPro" id="IPR050582">
    <property type="entry name" value="HAD-like_SerB"/>
</dbReference>
<accession>A0A557RHS4</accession>
<keyword evidence="4" id="KW-0479">Metal-binding</keyword>
<feature type="binding site" evidence="11">
    <location>
        <position position="133"/>
    </location>
    <ligand>
        <name>substrate</name>
    </ligand>
</feature>
<dbReference type="Proteomes" id="UP000316688">
    <property type="component" value="Unassembled WGS sequence"/>
</dbReference>
<name>A0A557RHS4_9GAMM</name>
<dbReference type="RefSeq" id="WP_144348237.1">
    <property type="nucleotide sequence ID" value="NZ_VMKP01000003.1"/>
</dbReference>
<dbReference type="GO" id="GO:0006564">
    <property type="term" value="P:L-serine biosynthetic process"/>
    <property type="evidence" value="ECO:0007669"/>
    <property type="project" value="UniProtKB-KW"/>
</dbReference>
<sequence>MNIVCLDLEGVLVPEIWIDFAALTGIDALKATTRDIADYDELMRMRLDTLAAHGLGLPDIQAVIDRMEPLPGARAFLDDLRSRYQVIILSDTFYEFARPLMRQLNWPTLFCHQLETDGNGDITGYRLRMRDHKRAAVEALRGLNFAVVAAGDSFNDTSMLAAAGQGIFFSAPANVTAAFPQFPVTDSYPALTAAIDSGFAAQ</sequence>
<dbReference type="GO" id="GO:0016740">
    <property type="term" value="F:transferase activity"/>
    <property type="evidence" value="ECO:0007669"/>
    <property type="project" value="UniProtKB-KW"/>
</dbReference>
<evidence type="ECO:0000256" key="12">
    <source>
        <dbReference type="PIRSR" id="PIRSR611863-3"/>
    </source>
</evidence>
<comment type="catalytic activity">
    <reaction evidence="8">
        <text>O-phospho-L-serine + H2O = L-serine + phosphate</text>
        <dbReference type="Rhea" id="RHEA:21208"/>
        <dbReference type="ChEBI" id="CHEBI:15377"/>
        <dbReference type="ChEBI" id="CHEBI:33384"/>
        <dbReference type="ChEBI" id="CHEBI:43474"/>
        <dbReference type="ChEBI" id="CHEBI:57524"/>
        <dbReference type="EC" id="3.1.3.3"/>
    </reaction>
</comment>
<dbReference type="NCBIfam" id="TIGR01488">
    <property type="entry name" value="HAD-SF-IB"/>
    <property type="match status" value="1"/>
</dbReference>
<keyword evidence="7" id="KW-0718">Serine biosynthesis</keyword>
<dbReference type="NCBIfam" id="NF010109">
    <property type="entry name" value="PRK13582.1"/>
    <property type="match status" value="1"/>
</dbReference>
<evidence type="ECO:0000256" key="11">
    <source>
        <dbReference type="PIRSR" id="PIRSR611863-2"/>
    </source>
</evidence>
<keyword evidence="3" id="KW-0028">Amino-acid biosynthesis</keyword>
<protein>
    <recommendedName>
        <fullName evidence="2">phosphoserine phosphatase</fullName>
        <ecNumber evidence="2">3.1.3.3</ecNumber>
    </recommendedName>
</protein>
<evidence type="ECO:0000256" key="1">
    <source>
        <dbReference type="ARBA" id="ARBA00005135"/>
    </source>
</evidence>
<dbReference type="SUPFAM" id="SSF56784">
    <property type="entry name" value="HAD-like"/>
    <property type="match status" value="1"/>
</dbReference>
<proteinExistence type="predicted"/>
<evidence type="ECO:0000256" key="5">
    <source>
        <dbReference type="ARBA" id="ARBA00022801"/>
    </source>
</evidence>
<dbReference type="GO" id="GO:0000287">
    <property type="term" value="F:magnesium ion binding"/>
    <property type="evidence" value="ECO:0007669"/>
    <property type="project" value="TreeGrafter"/>
</dbReference>
<dbReference type="InterPro" id="IPR011863">
    <property type="entry name" value="HSK-PSP"/>
</dbReference>
<dbReference type="PANTHER" id="PTHR43344">
    <property type="entry name" value="PHOSPHOSERINE PHOSPHATASE"/>
    <property type="match status" value="1"/>
</dbReference>
<evidence type="ECO:0000256" key="3">
    <source>
        <dbReference type="ARBA" id="ARBA00022605"/>
    </source>
</evidence>
<feature type="active site" description="Nucleophile" evidence="10">
    <location>
        <position position="7"/>
    </location>
</feature>
<gene>
    <name evidence="13" type="primary">thrH</name>
    <name evidence="13" type="ORF">FPL11_08630</name>
</gene>